<dbReference type="PANTHER" id="PTHR30269">
    <property type="entry name" value="TRANSMEMBRANE PROTEIN YFCA"/>
    <property type="match status" value="1"/>
</dbReference>
<dbReference type="AlphaFoldDB" id="A0A917AN85"/>
<comment type="similarity">
    <text evidence="2 8">Belongs to the 4-toluene sulfonate uptake permease (TSUP) (TC 2.A.102) family.</text>
</comment>
<dbReference type="Proteomes" id="UP000606730">
    <property type="component" value="Unassembled WGS sequence"/>
</dbReference>
<name>A0A917AN85_9RHOB</name>
<comment type="subcellular location">
    <subcellularLocation>
        <location evidence="1 8">Cell membrane</location>
        <topology evidence="1 8">Multi-pass membrane protein</topology>
    </subcellularLocation>
</comment>
<dbReference type="Pfam" id="PF01925">
    <property type="entry name" value="TauE"/>
    <property type="match status" value="1"/>
</dbReference>
<feature type="transmembrane region" description="Helical" evidence="8">
    <location>
        <begin position="29"/>
        <end position="56"/>
    </location>
</feature>
<organism evidence="9 10">
    <name type="scientific">Actibacterium pelagium</name>
    <dbReference type="NCBI Taxonomy" id="2029103"/>
    <lineage>
        <taxon>Bacteria</taxon>
        <taxon>Pseudomonadati</taxon>
        <taxon>Pseudomonadota</taxon>
        <taxon>Alphaproteobacteria</taxon>
        <taxon>Rhodobacterales</taxon>
        <taxon>Roseobacteraceae</taxon>
        <taxon>Actibacterium</taxon>
    </lineage>
</organism>
<comment type="caution">
    <text evidence="9">The sequence shown here is derived from an EMBL/GenBank/DDBJ whole genome shotgun (WGS) entry which is preliminary data.</text>
</comment>
<dbReference type="PANTHER" id="PTHR30269:SF37">
    <property type="entry name" value="MEMBRANE TRANSPORTER PROTEIN"/>
    <property type="match status" value="1"/>
</dbReference>
<reference evidence="9" key="2">
    <citation type="submission" date="2020-09" db="EMBL/GenBank/DDBJ databases">
        <authorList>
            <person name="Sun Q."/>
            <person name="Zhou Y."/>
        </authorList>
    </citation>
    <scope>NUCLEOTIDE SEQUENCE</scope>
    <source>
        <strain evidence="9">CGMCC 1.16012</strain>
    </source>
</reference>
<feature type="transmembrane region" description="Helical" evidence="8">
    <location>
        <begin position="77"/>
        <end position="95"/>
    </location>
</feature>
<dbReference type="EMBL" id="BMKN01000003">
    <property type="protein sequence ID" value="GGE61161.1"/>
    <property type="molecule type" value="Genomic_DNA"/>
</dbReference>
<evidence type="ECO:0000256" key="6">
    <source>
        <dbReference type="ARBA" id="ARBA00022989"/>
    </source>
</evidence>
<feature type="transmembrane region" description="Helical" evidence="8">
    <location>
        <begin position="130"/>
        <end position="149"/>
    </location>
</feature>
<proteinExistence type="inferred from homology"/>
<keyword evidence="3" id="KW-0813">Transport</keyword>
<keyword evidence="10" id="KW-1185">Reference proteome</keyword>
<protein>
    <recommendedName>
        <fullName evidence="8">Probable membrane transporter protein</fullName>
    </recommendedName>
</protein>
<keyword evidence="7 8" id="KW-0472">Membrane</keyword>
<dbReference type="InterPro" id="IPR052017">
    <property type="entry name" value="TSUP"/>
</dbReference>
<dbReference type="OrthoDB" id="7028171at2"/>
<reference evidence="9" key="1">
    <citation type="journal article" date="2014" name="Int. J. Syst. Evol. Microbiol.">
        <title>Complete genome sequence of Corynebacterium casei LMG S-19264T (=DSM 44701T), isolated from a smear-ripened cheese.</title>
        <authorList>
            <consortium name="US DOE Joint Genome Institute (JGI-PGF)"/>
            <person name="Walter F."/>
            <person name="Albersmeier A."/>
            <person name="Kalinowski J."/>
            <person name="Ruckert C."/>
        </authorList>
    </citation>
    <scope>NUCLEOTIDE SEQUENCE</scope>
    <source>
        <strain evidence="9">CGMCC 1.16012</strain>
    </source>
</reference>
<evidence type="ECO:0000313" key="9">
    <source>
        <dbReference type="EMBL" id="GGE61161.1"/>
    </source>
</evidence>
<evidence type="ECO:0000256" key="1">
    <source>
        <dbReference type="ARBA" id="ARBA00004651"/>
    </source>
</evidence>
<evidence type="ECO:0000256" key="8">
    <source>
        <dbReference type="RuleBase" id="RU363041"/>
    </source>
</evidence>
<evidence type="ECO:0000256" key="2">
    <source>
        <dbReference type="ARBA" id="ARBA00009142"/>
    </source>
</evidence>
<accession>A0A917AN85</accession>
<evidence type="ECO:0000256" key="5">
    <source>
        <dbReference type="ARBA" id="ARBA00022692"/>
    </source>
</evidence>
<feature type="transmembrane region" description="Helical" evidence="8">
    <location>
        <begin position="229"/>
        <end position="247"/>
    </location>
</feature>
<evidence type="ECO:0000256" key="7">
    <source>
        <dbReference type="ARBA" id="ARBA00023136"/>
    </source>
</evidence>
<dbReference type="InterPro" id="IPR002781">
    <property type="entry name" value="TM_pro_TauE-like"/>
</dbReference>
<evidence type="ECO:0000256" key="3">
    <source>
        <dbReference type="ARBA" id="ARBA00022448"/>
    </source>
</evidence>
<gene>
    <name evidence="9" type="ORF">GCM10011517_30880</name>
</gene>
<feature type="transmembrane region" description="Helical" evidence="8">
    <location>
        <begin position="200"/>
        <end position="223"/>
    </location>
</feature>
<keyword evidence="5 8" id="KW-0812">Transmembrane</keyword>
<evidence type="ECO:0000256" key="4">
    <source>
        <dbReference type="ARBA" id="ARBA00022475"/>
    </source>
</evidence>
<dbReference type="RefSeq" id="WP_095595426.1">
    <property type="nucleotide sequence ID" value="NZ_BMKN01000003.1"/>
</dbReference>
<keyword evidence="4 8" id="KW-1003">Cell membrane</keyword>
<feature type="transmembrane region" description="Helical" evidence="8">
    <location>
        <begin position="101"/>
        <end position="118"/>
    </location>
</feature>
<dbReference type="GO" id="GO:0005886">
    <property type="term" value="C:plasma membrane"/>
    <property type="evidence" value="ECO:0007669"/>
    <property type="project" value="UniProtKB-SubCell"/>
</dbReference>
<keyword evidence="6 8" id="KW-1133">Transmembrane helix</keyword>
<evidence type="ECO:0000313" key="10">
    <source>
        <dbReference type="Proteomes" id="UP000606730"/>
    </source>
</evidence>
<feature type="transmembrane region" description="Helical" evidence="8">
    <location>
        <begin position="169"/>
        <end position="188"/>
    </location>
</feature>
<sequence length="251" mass="26860">MIELSLILFLVSVPAVIFAGISKGGFGSAAAFVATPILALVIEPAAALVLLLPLLMLMDVASLRAYWQQWDTHAAKVLIIGAMPGVALGYLLFSLTHPDVLRFLIGLISVLFVLYRLAMSLNWLRPPARLPGTGLGLLAGAVSGFTSFISHAGGPAAAIYLLGRRLDKTAFQATTVIVFFVVNIAKLAPLVWSGSFDRSILLADLILAPVALIGVWLGVFAHHRISERNFFALTYVLLLVTGSKLIWDALT</sequence>